<evidence type="ECO:0000313" key="1">
    <source>
        <dbReference type="EMBL" id="KOO28389.1"/>
    </source>
</evidence>
<sequence>MVALGMPLTRQRLIELIGANASRGIETLVTLLVGVSAQITAAPAQAQELAQATVASSRAFAQHSSELIARIPSSYAWQAAEVAATTVGQSAASACQAVWSGAQAAAATSVPIMAQFVTTCSAYAASGWHVVCDWATAFWKLAVAKWAIFSRIAFDLAAAASVAAWQAAVAAWKAAPQMAADAWATASQLAALYALRVSEEWYIGLAAAQAAGTLLGTWLAAAIDAACVGVVEMAAFLKEAFARLTAILIPAASAFAAKLAVGAELAFAEARKAAQPLLVHVVARLQMLAVLMPSRL</sequence>
<evidence type="ECO:0000313" key="2">
    <source>
        <dbReference type="Proteomes" id="UP000037460"/>
    </source>
</evidence>
<keyword evidence="2" id="KW-1185">Reference proteome</keyword>
<gene>
    <name evidence="1" type="ORF">Ctob_008131</name>
</gene>
<dbReference type="Proteomes" id="UP000037460">
    <property type="component" value="Unassembled WGS sequence"/>
</dbReference>
<organism evidence="1 2">
    <name type="scientific">Chrysochromulina tobinii</name>
    <dbReference type="NCBI Taxonomy" id="1460289"/>
    <lineage>
        <taxon>Eukaryota</taxon>
        <taxon>Haptista</taxon>
        <taxon>Haptophyta</taxon>
        <taxon>Prymnesiophyceae</taxon>
        <taxon>Prymnesiales</taxon>
        <taxon>Chrysochromulinaceae</taxon>
        <taxon>Chrysochromulina</taxon>
    </lineage>
</organism>
<dbReference type="EMBL" id="JWZX01002575">
    <property type="protein sequence ID" value="KOO28389.1"/>
    <property type="molecule type" value="Genomic_DNA"/>
</dbReference>
<name>A0A0M0JP69_9EUKA</name>
<accession>A0A0M0JP69</accession>
<proteinExistence type="predicted"/>
<dbReference type="OrthoDB" id="263283at2759"/>
<comment type="caution">
    <text evidence="1">The sequence shown here is derived from an EMBL/GenBank/DDBJ whole genome shotgun (WGS) entry which is preliminary data.</text>
</comment>
<dbReference type="AlphaFoldDB" id="A0A0M0JP69"/>
<protein>
    <submittedName>
        <fullName evidence="1">Uncharacterized protein</fullName>
    </submittedName>
</protein>
<reference evidence="2" key="1">
    <citation type="journal article" date="2015" name="PLoS Genet.">
        <title>Genome Sequence and Transcriptome Analyses of Chrysochromulina tobin: Metabolic Tools for Enhanced Algal Fitness in the Prominent Order Prymnesiales (Haptophyceae).</title>
        <authorList>
            <person name="Hovde B.T."/>
            <person name="Deodato C.R."/>
            <person name="Hunsperger H.M."/>
            <person name="Ryken S.A."/>
            <person name="Yost W."/>
            <person name="Jha R.K."/>
            <person name="Patterson J."/>
            <person name="Monnat R.J. Jr."/>
            <person name="Barlow S.B."/>
            <person name="Starkenburg S.R."/>
            <person name="Cattolico R.A."/>
        </authorList>
    </citation>
    <scope>NUCLEOTIDE SEQUENCE</scope>
    <source>
        <strain evidence="2">CCMP291</strain>
    </source>
</reference>